<dbReference type="InterPro" id="IPR050660">
    <property type="entry name" value="NEK_Ser/Thr_kinase"/>
</dbReference>
<accession>A0A9W4UTU1</accession>
<dbReference type="PROSITE" id="PS50011">
    <property type="entry name" value="PROTEIN_KINASE_DOM"/>
    <property type="match status" value="1"/>
</dbReference>
<evidence type="ECO:0000313" key="8">
    <source>
        <dbReference type="EMBL" id="CAI6341950.1"/>
    </source>
</evidence>
<dbReference type="AlphaFoldDB" id="A0A9W4UTU1"/>
<dbReference type="Pfam" id="PF00069">
    <property type="entry name" value="Pkinase"/>
    <property type="match status" value="1"/>
</dbReference>
<keyword evidence="2" id="KW-0808">Transferase</keyword>
<dbReference type="PANTHER" id="PTHR43671:SF13">
    <property type="entry name" value="SERINE_THREONINE-PROTEIN KINASE NEK2"/>
    <property type="match status" value="1"/>
</dbReference>
<keyword evidence="4" id="KW-0418">Kinase</keyword>
<feature type="compositionally biased region" description="Basic residues" evidence="6">
    <location>
        <begin position="96"/>
        <end position="119"/>
    </location>
</feature>
<dbReference type="SUPFAM" id="SSF56112">
    <property type="entry name" value="Protein kinase-like (PK-like)"/>
    <property type="match status" value="1"/>
</dbReference>
<dbReference type="OrthoDB" id="310217at2759"/>
<dbReference type="EMBL" id="CAOQHR010000012">
    <property type="protein sequence ID" value="CAI6341950.1"/>
    <property type="molecule type" value="Genomic_DNA"/>
</dbReference>
<dbReference type="Gene3D" id="1.10.510.10">
    <property type="entry name" value="Transferase(Phosphotransferase) domain 1"/>
    <property type="match status" value="1"/>
</dbReference>
<dbReference type="GO" id="GO:0004674">
    <property type="term" value="F:protein serine/threonine kinase activity"/>
    <property type="evidence" value="ECO:0007669"/>
    <property type="project" value="UniProtKB-EC"/>
</dbReference>
<evidence type="ECO:0000256" key="1">
    <source>
        <dbReference type="ARBA" id="ARBA00012513"/>
    </source>
</evidence>
<evidence type="ECO:0000313" key="9">
    <source>
        <dbReference type="Proteomes" id="UP001152607"/>
    </source>
</evidence>
<name>A0A9W4UTU1_9PLEO</name>
<dbReference type="GO" id="GO:0005524">
    <property type="term" value="F:ATP binding"/>
    <property type="evidence" value="ECO:0007669"/>
    <property type="project" value="UniProtKB-KW"/>
</dbReference>
<dbReference type="Proteomes" id="UP001152607">
    <property type="component" value="Unassembled WGS sequence"/>
</dbReference>
<dbReference type="PANTHER" id="PTHR43671">
    <property type="entry name" value="SERINE/THREONINE-PROTEIN KINASE NEK"/>
    <property type="match status" value="1"/>
</dbReference>
<protein>
    <recommendedName>
        <fullName evidence="1">non-specific serine/threonine protein kinase</fullName>
        <ecNumber evidence="1">2.7.11.1</ecNumber>
    </recommendedName>
</protein>
<organism evidence="8 9">
    <name type="scientific">Periconia digitata</name>
    <dbReference type="NCBI Taxonomy" id="1303443"/>
    <lineage>
        <taxon>Eukaryota</taxon>
        <taxon>Fungi</taxon>
        <taxon>Dikarya</taxon>
        <taxon>Ascomycota</taxon>
        <taxon>Pezizomycotina</taxon>
        <taxon>Dothideomycetes</taxon>
        <taxon>Pleosporomycetidae</taxon>
        <taxon>Pleosporales</taxon>
        <taxon>Massarineae</taxon>
        <taxon>Periconiaceae</taxon>
        <taxon>Periconia</taxon>
    </lineage>
</organism>
<gene>
    <name evidence="8" type="ORF">PDIGIT_LOCUS15151</name>
</gene>
<feature type="domain" description="Protein kinase" evidence="7">
    <location>
        <begin position="147"/>
        <end position="407"/>
    </location>
</feature>
<evidence type="ECO:0000256" key="2">
    <source>
        <dbReference type="ARBA" id="ARBA00022679"/>
    </source>
</evidence>
<evidence type="ECO:0000256" key="4">
    <source>
        <dbReference type="ARBA" id="ARBA00022777"/>
    </source>
</evidence>
<proteinExistence type="predicted"/>
<dbReference type="InterPro" id="IPR000719">
    <property type="entry name" value="Prot_kinase_dom"/>
</dbReference>
<comment type="caution">
    <text evidence="8">The sequence shown here is derived from an EMBL/GenBank/DDBJ whole genome shotgun (WGS) entry which is preliminary data.</text>
</comment>
<evidence type="ECO:0000256" key="3">
    <source>
        <dbReference type="ARBA" id="ARBA00022741"/>
    </source>
</evidence>
<keyword evidence="3" id="KW-0547">Nucleotide-binding</keyword>
<reference evidence="8" key="1">
    <citation type="submission" date="2023-01" db="EMBL/GenBank/DDBJ databases">
        <authorList>
            <person name="Van Ghelder C."/>
            <person name="Rancurel C."/>
        </authorList>
    </citation>
    <scope>NUCLEOTIDE SEQUENCE</scope>
    <source>
        <strain evidence="8">CNCM I-4278</strain>
    </source>
</reference>
<sequence>MPRGGLYIFECQQCGMTFGAPQPHRPPGPPLFQCPFCTAPLGVMIVKKPAANLAVAQQHRLQNQLLALAAPQPQPQPNPHAPNIANAMQALAALQPHKRHQHGNQGHHGRRGHGGRHGQHGGGFGNTDQFECLDLVQNQTIQVKKLKKLNDAVGAFNAGIVLCEEVSTNRKLIQKLFQRRDLPHVYAREVSSLTKLSKCPHTITMIANKDGGGGRSSETWILFEFCDLGNLASLLERHMKHAQRFSESFVLHVLWSLVEALSWMQNGDVEVEKIDRRNGWMLHGDIHPGNIFLRTNSEDDEQADVVLADFGSSRQFGSWREEPPVGRDAAQQRFFGVPDPTWNRRADMFQVALIVVSLCRLTREPLKATTGATVLGGRYSSKLNRLIAECLRSPSSRPRVSNVRTTLSRENMCGDGTMANLLFKGG</sequence>
<evidence type="ECO:0000259" key="7">
    <source>
        <dbReference type="PROSITE" id="PS50011"/>
    </source>
</evidence>
<dbReference type="EC" id="2.7.11.1" evidence="1"/>
<evidence type="ECO:0000256" key="5">
    <source>
        <dbReference type="ARBA" id="ARBA00022840"/>
    </source>
</evidence>
<keyword evidence="9" id="KW-1185">Reference proteome</keyword>
<dbReference type="SMART" id="SM00220">
    <property type="entry name" value="S_TKc"/>
    <property type="match status" value="1"/>
</dbReference>
<feature type="region of interest" description="Disordered" evidence="6">
    <location>
        <begin position="95"/>
        <end position="123"/>
    </location>
</feature>
<dbReference type="InterPro" id="IPR011009">
    <property type="entry name" value="Kinase-like_dom_sf"/>
</dbReference>
<evidence type="ECO:0000256" key="6">
    <source>
        <dbReference type="SAM" id="MobiDB-lite"/>
    </source>
</evidence>
<keyword evidence="5" id="KW-0067">ATP-binding</keyword>